<comment type="caution">
    <text evidence="2">The sequence shown here is derived from an EMBL/GenBank/DDBJ whole genome shotgun (WGS) entry which is preliminary data.</text>
</comment>
<evidence type="ECO:0000256" key="1">
    <source>
        <dbReference type="SAM" id="MobiDB-lite"/>
    </source>
</evidence>
<protein>
    <submittedName>
        <fullName evidence="2">Uncharacterized protein</fullName>
    </submittedName>
</protein>
<evidence type="ECO:0000313" key="3">
    <source>
        <dbReference type="Proteomes" id="UP001159363"/>
    </source>
</evidence>
<accession>A0ABQ9GXQ1</accession>
<name>A0ABQ9GXQ1_9NEOP</name>
<evidence type="ECO:0000313" key="2">
    <source>
        <dbReference type="EMBL" id="KAJ8876819.1"/>
    </source>
</evidence>
<sequence length="104" mass="11880">MRNLPAHWRAIILRILSPGSHNQHWTGLKLEDHARYRQLARRRSSVVAARRGVAEWSVMSPAEMASGVRYLPPSQGWGKRENPPTNGIVRRDSHLRKPGDPAWD</sequence>
<keyword evidence="3" id="KW-1185">Reference proteome</keyword>
<feature type="compositionally biased region" description="Basic and acidic residues" evidence="1">
    <location>
        <begin position="89"/>
        <end position="104"/>
    </location>
</feature>
<dbReference type="Proteomes" id="UP001159363">
    <property type="component" value="Chromosome 7"/>
</dbReference>
<feature type="region of interest" description="Disordered" evidence="1">
    <location>
        <begin position="73"/>
        <end position="104"/>
    </location>
</feature>
<dbReference type="EMBL" id="JARBHB010000008">
    <property type="protein sequence ID" value="KAJ8876819.1"/>
    <property type="molecule type" value="Genomic_DNA"/>
</dbReference>
<reference evidence="2 3" key="1">
    <citation type="submission" date="2023-02" db="EMBL/GenBank/DDBJ databases">
        <title>LHISI_Scaffold_Assembly.</title>
        <authorList>
            <person name="Stuart O.P."/>
            <person name="Cleave R."/>
            <person name="Magrath M.J.L."/>
            <person name="Mikheyev A.S."/>
        </authorList>
    </citation>
    <scope>NUCLEOTIDE SEQUENCE [LARGE SCALE GENOMIC DNA]</scope>
    <source>
        <strain evidence="2">Daus_M_001</strain>
        <tissue evidence="2">Leg muscle</tissue>
    </source>
</reference>
<organism evidence="2 3">
    <name type="scientific">Dryococelus australis</name>
    <dbReference type="NCBI Taxonomy" id="614101"/>
    <lineage>
        <taxon>Eukaryota</taxon>
        <taxon>Metazoa</taxon>
        <taxon>Ecdysozoa</taxon>
        <taxon>Arthropoda</taxon>
        <taxon>Hexapoda</taxon>
        <taxon>Insecta</taxon>
        <taxon>Pterygota</taxon>
        <taxon>Neoptera</taxon>
        <taxon>Polyneoptera</taxon>
        <taxon>Phasmatodea</taxon>
        <taxon>Verophasmatodea</taxon>
        <taxon>Anareolatae</taxon>
        <taxon>Phasmatidae</taxon>
        <taxon>Eurycanthinae</taxon>
        <taxon>Dryococelus</taxon>
    </lineage>
</organism>
<proteinExistence type="predicted"/>
<gene>
    <name evidence="2" type="ORF">PR048_021266</name>
</gene>